<dbReference type="Pfam" id="PF13442">
    <property type="entry name" value="Cytochrome_CBB3"/>
    <property type="match status" value="1"/>
</dbReference>
<gene>
    <name evidence="6" type="ORF">SAMN04487962_105187</name>
</gene>
<dbReference type="SUPFAM" id="SSF46626">
    <property type="entry name" value="Cytochrome c"/>
    <property type="match status" value="1"/>
</dbReference>
<dbReference type="InterPro" id="IPR036909">
    <property type="entry name" value="Cyt_c-like_dom_sf"/>
</dbReference>
<dbReference type="GO" id="GO:0009055">
    <property type="term" value="F:electron transfer activity"/>
    <property type="evidence" value="ECO:0007669"/>
    <property type="project" value="InterPro"/>
</dbReference>
<sequence>MDKSSGRTWLGWMAVAAITGLFVAPAYGEGNGNVIDEAELANMVIQDCGSCHGLKLKGGLGPPLLPENVDRLPEEAIAAIIREGVPGTAMPPWKALLTTEEIRWVSEQLKSGSLITPE</sequence>
<dbReference type="Proteomes" id="UP000198762">
    <property type="component" value="Unassembled WGS sequence"/>
</dbReference>
<dbReference type="STRING" id="430453.SAMN04487962_105187"/>
<organism evidence="6 7">
    <name type="scientific">Marinobacter segnicrescens</name>
    <dbReference type="NCBI Taxonomy" id="430453"/>
    <lineage>
        <taxon>Bacteria</taxon>
        <taxon>Pseudomonadati</taxon>
        <taxon>Pseudomonadota</taxon>
        <taxon>Gammaproteobacteria</taxon>
        <taxon>Pseudomonadales</taxon>
        <taxon>Marinobacteraceae</taxon>
        <taxon>Marinobacter</taxon>
    </lineage>
</organism>
<evidence type="ECO:0000256" key="2">
    <source>
        <dbReference type="ARBA" id="ARBA00022723"/>
    </source>
</evidence>
<dbReference type="PROSITE" id="PS51007">
    <property type="entry name" value="CYTC"/>
    <property type="match status" value="1"/>
</dbReference>
<name>A0A1I0CJP1_9GAMM</name>
<keyword evidence="7" id="KW-1185">Reference proteome</keyword>
<keyword evidence="3 4" id="KW-0408">Iron</keyword>
<dbReference type="EMBL" id="FOHZ01000005">
    <property type="protein sequence ID" value="SET19781.1"/>
    <property type="molecule type" value="Genomic_DNA"/>
</dbReference>
<protein>
    <submittedName>
        <fullName evidence="6">Cytochrome c55X</fullName>
    </submittedName>
</protein>
<evidence type="ECO:0000313" key="6">
    <source>
        <dbReference type="EMBL" id="SET19781.1"/>
    </source>
</evidence>
<proteinExistence type="predicted"/>
<dbReference type="Gene3D" id="1.10.760.10">
    <property type="entry name" value="Cytochrome c-like domain"/>
    <property type="match status" value="1"/>
</dbReference>
<evidence type="ECO:0000256" key="4">
    <source>
        <dbReference type="PROSITE-ProRule" id="PRU00433"/>
    </source>
</evidence>
<keyword evidence="2 4" id="KW-0479">Metal-binding</keyword>
<dbReference type="GO" id="GO:0020037">
    <property type="term" value="F:heme binding"/>
    <property type="evidence" value="ECO:0007669"/>
    <property type="project" value="InterPro"/>
</dbReference>
<dbReference type="InterPro" id="IPR009056">
    <property type="entry name" value="Cyt_c-like_dom"/>
</dbReference>
<dbReference type="GO" id="GO:0046872">
    <property type="term" value="F:metal ion binding"/>
    <property type="evidence" value="ECO:0007669"/>
    <property type="project" value="UniProtKB-KW"/>
</dbReference>
<evidence type="ECO:0000259" key="5">
    <source>
        <dbReference type="PROSITE" id="PS51007"/>
    </source>
</evidence>
<accession>A0A1I0CJP1</accession>
<reference evidence="7" key="1">
    <citation type="submission" date="2016-10" db="EMBL/GenBank/DDBJ databases">
        <authorList>
            <person name="Varghese N."/>
            <person name="Submissions S."/>
        </authorList>
    </citation>
    <scope>NUCLEOTIDE SEQUENCE [LARGE SCALE GENOMIC DNA]</scope>
    <source>
        <strain evidence="7">CGMCC 1.6489</strain>
    </source>
</reference>
<evidence type="ECO:0000313" key="7">
    <source>
        <dbReference type="Proteomes" id="UP000198762"/>
    </source>
</evidence>
<feature type="domain" description="Cytochrome c" evidence="5">
    <location>
        <begin position="35"/>
        <end position="113"/>
    </location>
</feature>
<evidence type="ECO:0000256" key="3">
    <source>
        <dbReference type="ARBA" id="ARBA00023004"/>
    </source>
</evidence>
<evidence type="ECO:0000256" key="1">
    <source>
        <dbReference type="ARBA" id="ARBA00022617"/>
    </source>
</evidence>
<keyword evidence="1 4" id="KW-0349">Heme</keyword>
<dbReference type="AlphaFoldDB" id="A0A1I0CJP1"/>
<dbReference type="RefSeq" id="WP_245742521.1">
    <property type="nucleotide sequence ID" value="NZ_FOHZ01000005.1"/>
</dbReference>